<proteinExistence type="predicted"/>
<keyword evidence="5" id="KW-0539">Nucleus</keyword>
<dbReference type="SUPFAM" id="SSF47459">
    <property type="entry name" value="HLH, helix-loop-helix DNA-binding domain"/>
    <property type="match status" value="1"/>
</dbReference>
<reference evidence="8 9" key="1">
    <citation type="journal article" date="2020" name="Nat. Commun.">
        <title>Genome of Tripterygium wilfordii and identification of cytochrome P450 involved in triptolide biosynthesis.</title>
        <authorList>
            <person name="Tu L."/>
            <person name="Su P."/>
            <person name="Zhang Z."/>
            <person name="Gao L."/>
            <person name="Wang J."/>
            <person name="Hu T."/>
            <person name="Zhou J."/>
            <person name="Zhang Y."/>
            <person name="Zhao Y."/>
            <person name="Liu Y."/>
            <person name="Song Y."/>
            <person name="Tong Y."/>
            <person name="Lu Y."/>
            <person name="Yang J."/>
            <person name="Xu C."/>
            <person name="Jia M."/>
            <person name="Peters R.J."/>
            <person name="Huang L."/>
            <person name="Gao W."/>
        </authorList>
    </citation>
    <scope>NUCLEOTIDE SEQUENCE [LARGE SCALE GENOMIC DNA]</scope>
    <source>
        <strain evidence="9">cv. XIE 37</strain>
        <tissue evidence="8">Leaf</tissue>
    </source>
</reference>
<comment type="subcellular location">
    <subcellularLocation>
        <location evidence="1">Nucleus</location>
    </subcellularLocation>
</comment>
<evidence type="ECO:0000256" key="1">
    <source>
        <dbReference type="ARBA" id="ARBA00004123"/>
    </source>
</evidence>
<dbReference type="Gene3D" id="4.10.280.10">
    <property type="entry name" value="Helix-loop-helix DNA-binding domain"/>
    <property type="match status" value="1"/>
</dbReference>
<comment type="caution">
    <text evidence="8">The sequence shown here is derived from an EMBL/GenBank/DDBJ whole genome shotgun (WGS) entry which is preliminary data.</text>
</comment>
<dbReference type="FunFam" id="4.10.280.10:FF:000022">
    <property type="entry name" value="Basic helix-loop-helix transcription factor"/>
    <property type="match status" value="1"/>
</dbReference>
<feature type="compositionally biased region" description="Polar residues" evidence="6">
    <location>
        <begin position="127"/>
        <end position="156"/>
    </location>
</feature>
<feature type="domain" description="BHLH" evidence="7">
    <location>
        <begin position="162"/>
        <end position="211"/>
    </location>
</feature>
<dbReference type="GO" id="GO:0000978">
    <property type="term" value="F:RNA polymerase II cis-regulatory region sequence-specific DNA binding"/>
    <property type="evidence" value="ECO:0007669"/>
    <property type="project" value="TreeGrafter"/>
</dbReference>
<protein>
    <submittedName>
        <fullName evidence="8">Basic helix-loop-helix family protein</fullName>
    </submittedName>
</protein>
<feature type="compositionally biased region" description="Polar residues" evidence="6">
    <location>
        <begin position="51"/>
        <end position="65"/>
    </location>
</feature>
<feature type="region of interest" description="Disordered" evidence="6">
    <location>
        <begin position="29"/>
        <end position="172"/>
    </location>
</feature>
<dbReference type="InterPro" id="IPR045843">
    <property type="entry name" value="IND-like"/>
</dbReference>
<dbReference type="FunCoup" id="A0A7J7DCC8">
    <property type="interactions" value="141"/>
</dbReference>
<dbReference type="InParanoid" id="A0A7J7DCC8"/>
<name>A0A7J7DCC8_TRIWF</name>
<dbReference type="GO" id="GO:0046983">
    <property type="term" value="F:protein dimerization activity"/>
    <property type="evidence" value="ECO:0007669"/>
    <property type="project" value="InterPro"/>
</dbReference>
<dbReference type="AlphaFoldDB" id="A0A7J7DCC8"/>
<dbReference type="Proteomes" id="UP000593562">
    <property type="component" value="Unassembled WGS sequence"/>
</dbReference>
<keyword evidence="3" id="KW-0238">DNA-binding</keyword>
<dbReference type="InterPro" id="IPR036638">
    <property type="entry name" value="HLH_DNA-bd_sf"/>
</dbReference>
<dbReference type="CDD" id="cd11454">
    <property type="entry name" value="bHLH_AtIND_like"/>
    <property type="match status" value="1"/>
</dbReference>
<dbReference type="GO" id="GO:0005634">
    <property type="term" value="C:nucleus"/>
    <property type="evidence" value="ECO:0007669"/>
    <property type="project" value="UniProtKB-SubCell"/>
</dbReference>
<organism evidence="8 9">
    <name type="scientific">Tripterygium wilfordii</name>
    <name type="common">Thunder God vine</name>
    <dbReference type="NCBI Taxonomy" id="458696"/>
    <lineage>
        <taxon>Eukaryota</taxon>
        <taxon>Viridiplantae</taxon>
        <taxon>Streptophyta</taxon>
        <taxon>Embryophyta</taxon>
        <taxon>Tracheophyta</taxon>
        <taxon>Spermatophyta</taxon>
        <taxon>Magnoliopsida</taxon>
        <taxon>eudicotyledons</taxon>
        <taxon>Gunneridae</taxon>
        <taxon>Pentapetalae</taxon>
        <taxon>rosids</taxon>
        <taxon>fabids</taxon>
        <taxon>Celastrales</taxon>
        <taxon>Celastraceae</taxon>
        <taxon>Tripterygium</taxon>
    </lineage>
</organism>
<dbReference type="SMART" id="SM00353">
    <property type="entry name" value="HLH"/>
    <property type="match status" value="1"/>
</dbReference>
<accession>A0A7J7DCC8</accession>
<dbReference type="InterPro" id="IPR011598">
    <property type="entry name" value="bHLH_dom"/>
</dbReference>
<evidence type="ECO:0000256" key="3">
    <source>
        <dbReference type="ARBA" id="ARBA00023125"/>
    </source>
</evidence>
<evidence type="ECO:0000313" key="8">
    <source>
        <dbReference type="EMBL" id="KAF5743983.1"/>
    </source>
</evidence>
<evidence type="ECO:0000259" key="7">
    <source>
        <dbReference type="PROSITE" id="PS50888"/>
    </source>
</evidence>
<dbReference type="Pfam" id="PF00010">
    <property type="entry name" value="HLH"/>
    <property type="match status" value="1"/>
</dbReference>
<dbReference type="GO" id="GO:0048766">
    <property type="term" value="P:root hair initiation"/>
    <property type="evidence" value="ECO:0007669"/>
    <property type="project" value="UniProtKB-ARBA"/>
</dbReference>
<keyword evidence="2" id="KW-0805">Transcription regulation</keyword>
<dbReference type="PROSITE" id="PS50888">
    <property type="entry name" value="BHLH"/>
    <property type="match status" value="1"/>
</dbReference>
<evidence type="ECO:0000256" key="4">
    <source>
        <dbReference type="ARBA" id="ARBA00023163"/>
    </source>
</evidence>
<sequence>MDYFGMAMADAAATSNAAPYLIEVDDNTCLNQDMSDGNPDDDQSAKRSPESSKNTRQTQMESSEMQIAEPAAIEDESSRKRSRSMSNVQNNKRNLRPKKSQKIEKDGINATGYWQSTSRCCSEDDGTSGSQELNNEGESCSLSSKGTSALNLNGKTKASRGAATDPQSCYARKRRERINERLRVLQKLVPNGTKVDISTMLDDAVQYVKFLQLQIKLLSSDDLWMYAPIAYNGMNIGLDIKIPTHKDESKR</sequence>
<gene>
    <name evidence="8" type="ORF">HS088_TW08G00571</name>
</gene>
<dbReference type="GO" id="GO:0000981">
    <property type="term" value="F:DNA-binding transcription factor activity, RNA polymerase II-specific"/>
    <property type="evidence" value="ECO:0007669"/>
    <property type="project" value="TreeGrafter"/>
</dbReference>
<evidence type="ECO:0000256" key="5">
    <source>
        <dbReference type="ARBA" id="ARBA00023242"/>
    </source>
</evidence>
<keyword evidence="9" id="KW-1185">Reference proteome</keyword>
<dbReference type="EMBL" id="JAAARO010000008">
    <property type="protein sequence ID" value="KAF5743983.1"/>
    <property type="molecule type" value="Genomic_DNA"/>
</dbReference>
<evidence type="ECO:0000256" key="6">
    <source>
        <dbReference type="SAM" id="MobiDB-lite"/>
    </source>
</evidence>
<dbReference type="PANTHER" id="PTHR16223:SF338">
    <property type="entry name" value="TRANSCRIPTION FACTOR RSL2"/>
    <property type="match status" value="1"/>
</dbReference>
<keyword evidence="4" id="KW-0804">Transcription</keyword>
<dbReference type="PANTHER" id="PTHR16223">
    <property type="entry name" value="TRANSCRIPTION FACTOR BHLH83-RELATED"/>
    <property type="match status" value="1"/>
</dbReference>
<evidence type="ECO:0000256" key="2">
    <source>
        <dbReference type="ARBA" id="ARBA00023015"/>
    </source>
</evidence>
<evidence type="ECO:0000313" key="9">
    <source>
        <dbReference type="Proteomes" id="UP000593562"/>
    </source>
</evidence>